<evidence type="ECO:0000259" key="5">
    <source>
        <dbReference type="PROSITE" id="PS50937"/>
    </source>
</evidence>
<evidence type="ECO:0000256" key="2">
    <source>
        <dbReference type="ARBA" id="ARBA00023015"/>
    </source>
</evidence>
<dbReference type="PANTHER" id="PTHR30204:SF69">
    <property type="entry name" value="MERR-FAMILY TRANSCRIPTIONAL REGULATOR"/>
    <property type="match status" value="1"/>
</dbReference>
<evidence type="ECO:0000313" key="6">
    <source>
        <dbReference type="EMBL" id="PXX77305.1"/>
    </source>
</evidence>
<dbReference type="GO" id="GO:0003677">
    <property type="term" value="F:DNA binding"/>
    <property type="evidence" value="ECO:0007669"/>
    <property type="project" value="UniProtKB-KW"/>
</dbReference>
<feature type="domain" description="HTH merR-type" evidence="5">
    <location>
        <begin position="6"/>
        <end position="75"/>
    </location>
</feature>
<dbReference type="SMART" id="SM00422">
    <property type="entry name" value="HTH_MERR"/>
    <property type="match status" value="1"/>
</dbReference>
<dbReference type="InterPro" id="IPR000551">
    <property type="entry name" value="MerR-type_HTH_dom"/>
</dbReference>
<dbReference type="SUPFAM" id="SSF55136">
    <property type="entry name" value="Probable bacterial effector-binding domain"/>
    <property type="match status" value="1"/>
</dbReference>
<dbReference type="AlphaFoldDB" id="A0A318KND6"/>
<gene>
    <name evidence="6" type="ORF">DES51_11155</name>
</gene>
<organism evidence="6 7">
    <name type="scientific">Dielma fastidiosa</name>
    <dbReference type="NCBI Taxonomy" id="1034346"/>
    <lineage>
        <taxon>Bacteria</taxon>
        <taxon>Bacillati</taxon>
        <taxon>Bacillota</taxon>
        <taxon>Erysipelotrichia</taxon>
        <taxon>Erysipelotrichales</taxon>
        <taxon>Erysipelotrichaceae</taxon>
        <taxon>Dielma</taxon>
    </lineage>
</organism>
<dbReference type="Gene3D" id="1.10.1660.10">
    <property type="match status" value="1"/>
</dbReference>
<keyword evidence="3 6" id="KW-0238">DNA-binding</keyword>
<dbReference type="GO" id="GO:0003700">
    <property type="term" value="F:DNA-binding transcription factor activity"/>
    <property type="evidence" value="ECO:0007669"/>
    <property type="project" value="InterPro"/>
</dbReference>
<dbReference type="OrthoDB" id="9773308at2"/>
<keyword evidence="2" id="KW-0805">Transcription regulation</keyword>
<dbReference type="InterPro" id="IPR047057">
    <property type="entry name" value="MerR_fam"/>
</dbReference>
<keyword evidence="7" id="KW-1185">Reference proteome</keyword>
<keyword evidence="4" id="KW-0804">Transcription</keyword>
<dbReference type="InterPro" id="IPR011256">
    <property type="entry name" value="Reg_factor_effector_dom_sf"/>
</dbReference>
<sequence length="279" mass="32191">MDKGEYLTVSQMAKLHHISRQTLIYYDHIGLFRPQITDDKGYRYYSYLQVNVLKEILFLKKLNLPLEVISKIVKDQDPQEAVGILKDQRKIIDAEIEKLIRTRKYVDERLLLYDTIDFNQPVDEPYFRHVDERSFLALPFEEDICGNEDELQVRFMAAVDEVGSYDLVPSLGFGVIIPKQALQTDLKASSVFVFVPEGSPIIKHSPLVHTLPAAECCCMYYYGRPSHHQNQLRSLLAYIDEKGYAAANDALDICLLDHVKYQGQKDVDFCSLQIPVQRK</sequence>
<name>A0A318KND6_9FIRM</name>
<evidence type="ECO:0000256" key="4">
    <source>
        <dbReference type="ARBA" id="ARBA00023163"/>
    </source>
</evidence>
<dbReference type="RefSeq" id="WP_022939501.1">
    <property type="nucleotide sequence ID" value="NZ_CABKRQ010000010.1"/>
</dbReference>
<reference evidence="6 7" key="1">
    <citation type="submission" date="2018-05" db="EMBL/GenBank/DDBJ databases">
        <title>Genomic Encyclopedia of Type Strains, Phase IV (KMG-IV): sequencing the most valuable type-strain genomes for metagenomic binning, comparative biology and taxonomic classification.</title>
        <authorList>
            <person name="Goeker M."/>
        </authorList>
    </citation>
    <scope>NUCLEOTIDE SEQUENCE [LARGE SCALE GENOMIC DNA]</scope>
    <source>
        <strain evidence="6 7">JC118</strain>
    </source>
</reference>
<evidence type="ECO:0000256" key="3">
    <source>
        <dbReference type="ARBA" id="ARBA00023125"/>
    </source>
</evidence>
<dbReference type="Gene3D" id="3.20.80.10">
    <property type="entry name" value="Regulatory factor, effector binding domain"/>
    <property type="match status" value="1"/>
</dbReference>
<dbReference type="InterPro" id="IPR009061">
    <property type="entry name" value="DNA-bd_dom_put_sf"/>
</dbReference>
<accession>A0A318KND6</accession>
<dbReference type="PROSITE" id="PS50937">
    <property type="entry name" value="HTH_MERR_2"/>
    <property type="match status" value="1"/>
</dbReference>
<protein>
    <submittedName>
        <fullName evidence="6">DNA-binding transcriptional MerR regulator</fullName>
    </submittedName>
</protein>
<proteinExistence type="predicted"/>
<comment type="caution">
    <text evidence="6">The sequence shown here is derived from an EMBL/GenBank/DDBJ whole genome shotgun (WGS) entry which is preliminary data.</text>
</comment>
<keyword evidence="1" id="KW-0678">Repressor</keyword>
<dbReference type="Pfam" id="PF13411">
    <property type="entry name" value="MerR_1"/>
    <property type="match status" value="1"/>
</dbReference>
<evidence type="ECO:0000256" key="1">
    <source>
        <dbReference type="ARBA" id="ARBA00022491"/>
    </source>
</evidence>
<dbReference type="Proteomes" id="UP000247612">
    <property type="component" value="Unassembled WGS sequence"/>
</dbReference>
<dbReference type="SUPFAM" id="SSF46955">
    <property type="entry name" value="Putative DNA-binding domain"/>
    <property type="match status" value="1"/>
</dbReference>
<dbReference type="STRING" id="1034346.GCA_000313565_03223"/>
<dbReference type="EMBL" id="QJKH01000011">
    <property type="protein sequence ID" value="PXX77305.1"/>
    <property type="molecule type" value="Genomic_DNA"/>
</dbReference>
<evidence type="ECO:0000313" key="7">
    <source>
        <dbReference type="Proteomes" id="UP000247612"/>
    </source>
</evidence>
<dbReference type="PANTHER" id="PTHR30204">
    <property type="entry name" value="REDOX-CYCLING DRUG-SENSING TRANSCRIPTIONAL ACTIVATOR SOXR"/>
    <property type="match status" value="1"/>
</dbReference>